<evidence type="ECO:0000256" key="2">
    <source>
        <dbReference type="ARBA" id="ARBA00004771"/>
    </source>
</evidence>
<evidence type="ECO:0000256" key="5">
    <source>
        <dbReference type="ARBA" id="ARBA00022516"/>
    </source>
</evidence>
<organism evidence="20 21">
    <name type="scientific">Steinernema hermaphroditum</name>
    <dbReference type="NCBI Taxonomy" id="289476"/>
    <lineage>
        <taxon>Eukaryota</taxon>
        <taxon>Metazoa</taxon>
        <taxon>Ecdysozoa</taxon>
        <taxon>Nematoda</taxon>
        <taxon>Chromadorea</taxon>
        <taxon>Rhabditida</taxon>
        <taxon>Tylenchina</taxon>
        <taxon>Panagrolaimomorpha</taxon>
        <taxon>Strongyloidoidea</taxon>
        <taxon>Steinernematidae</taxon>
        <taxon>Steinernema</taxon>
    </lineage>
</organism>
<feature type="coiled-coil region" evidence="18">
    <location>
        <begin position="334"/>
        <end position="370"/>
    </location>
</feature>
<evidence type="ECO:0000256" key="6">
    <source>
        <dbReference type="ARBA" id="ARBA00022679"/>
    </source>
</evidence>
<dbReference type="InterPro" id="IPR007130">
    <property type="entry name" value="DAGAT"/>
</dbReference>
<keyword evidence="7 17" id="KW-0812">Transmembrane</keyword>
<keyword evidence="12" id="KW-0862">Zinc</keyword>
<keyword evidence="21" id="KW-1185">Reference proteome</keyword>
<keyword evidence="13 17" id="KW-1133">Transmembrane helix</keyword>
<dbReference type="GO" id="GO:0008270">
    <property type="term" value="F:zinc ion binding"/>
    <property type="evidence" value="ECO:0007669"/>
    <property type="project" value="UniProtKB-KW"/>
</dbReference>
<dbReference type="CDD" id="cd07987">
    <property type="entry name" value="LPLAT_MGAT-like"/>
    <property type="match status" value="1"/>
</dbReference>
<evidence type="ECO:0000259" key="19">
    <source>
        <dbReference type="Pfam" id="PF04500"/>
    </source>
</evidence>
<evidence type="ECO:0000256" key="16">
    <source>
        <dbReference type="ARBA" id="ARBA00023315"/>
    </source>
</evidence>
<dbReference type="EC" id="2.3.1.-" evidence="17"/>
<evidence type="ECO:0000256" key="10">
    <source>
        <dbReference type="ARBA" id="ARBA00022798"/>
    </source>
</evidence>
<evidence type="ECO:0000256" key="9">
    <source>
        <dbReference type="ARBA" id="ARBA00022771"/>
    </source>
</evidence>
<keyword evidence="14" id="KW-0443">Lipid metabolism</keyword>
<dbReference type="AlphaFoldDB" id="A0AA39H7X6"/>
<evidence type="ECO:0000256" key="12">
    <source>
        <dbReference type="ARBA" id="ARBA00022833"/>
    </source>
</evidence>
<dbReference type="InterPro" id="IPR007588">
    <property type="entry name" value="Znf_FLYWCH"/>
</dbReference>
<accession>A0AA39H7X6</accession>
<evidence type="ECO:0000256" key="17">
    <source>
        <dbReference type="RuleBase" id="RU367023"/>
    </source>
</evidence>
<evidence type="ECO:0000256" key="1">
    <source>
        <dbReference type="ARBA" id="ARBA00004477"/>
    </source>
</evidence>
<dbReference type="Pfam" id="PF04500">
    <property type="entry name" value="FLYWCH"/>
    <property type="match status" value="1"/>
</dbReference>
<comment type="pathway">
    <text evidence="3">Lipid metabolism.</text>
</comment>
<evidence type="ECO:0000256" key="18">
    <source>
        <dbReference type="SAM" id="Coils"/>
    </source>
</evidence>
<gene>
    <name evidence="20" type="ORF">QR680_015510</name>
</gene>
<comment type="caution">
    <text evidence="17">Lacks conserved residue(s) required for the propagation of feature annotation.</text>
</comment>
<evidence type="ECO:0000313" key="21">
    <source>
        <dbReference type="Proteomes" id="UP001175271"/>
    </source>
</evidence>
<dbReference type="GO" id="GO:0005789">
    <property type="term" value="C:endoplasmic reticulum membrane"/>
    <property type="evidence" value="ECO:0007669"/>
    <property type="project" value="UniProtKB-SubCell"/>
</dbReference>
<evidence type="ECO:0000256" key="4">
    <source>
        <dbReference type="ARBA" id="ARBA00005420"/>
    </source>
</evidence>
<dbReference type="Gene3D" id="2.20.25.240">
    <property type="match status" value="1"/>
</dbReference>
<evidence type="ECO:0000256" key="7">
    <source>
        <dbReference type="ARBA" id="ARBA00022692"/>
    </source>
</evidence>
<dbReference type="PANTHER" id="PTHR12317">
    <property type="entry name" value="DIACYLGLYCEROL O-ACYLTRANSFERASE"/>
    <property type="match status" value="1"/>
</dbReference>
<dbReference type="GO" id="GO:0004144">
    <property type="term" value="F:diacylglycerol O-acyltransferase activity"/>
    <property type="evidence" value="ECO:0007669"/>
    <property type="project" value="TreeGrafter"/>
</dbReference>
<evidence type="ECO:0000313" key="20">
    <source>
        <dbReference type="EMBL" id="KAK0400900.1"/>
    </source>
</evidence>
<keyword evidence="16" id="KW-0012">Acyltransferase</keyword>
<comment type="caution">
    <text evidence="20">The sequence shown here is derived from an EMBL/GenBank/DDBJ whole genome shotgun (WGS) entry which is preliminary data.</text>
</comment>
<comment type="similarity">
    <text evidence="4 17">Belongs to the diacylglycerol acyltransferase family.</text>
</comment>
<keyword evidence="5" id="KW-0444">Lipid biosynthesis</keyword>
<feature type="transmembrane region" description="Helical" evidence="17">
    <location>
        <begin position="27"/>
        <end position="45"/>
    </location>
</feature>
<name>A0AA39H7X6_9BILA</name>
<keyword evidence="8" id="KW-0479">Metal-binding</keyword>
<dbReference type="Proteomes" id="UP001175271">
    <property type="component" value="Unassembled WGS sequence"/>
</dbReference>
<keyword evidence="18" id="KW-0175">Coiled coil</keyword>
<keyword evidence="15 17" id="KW-0472">Membrane</keyword>
<dbReference type="GO" id="GO:0019432">
    <property type="term" value="P:triglyceride biosynthetic process"/>
    <property type="evidence" value="ECO:0007669"/>
    <property type="project" value="TreeGrafter"/>
</dbReference>
<keyword evidence="10" id="KW-0319">Glycerol metabolism</keyword>
<dbReference type="Pfam" id="PF03982">
    <property type="entry name" value="DAGAT"/>
    <property type="match status" value="1"/>
</dbReference>
<comment type="pathway">
    <text evidence="2">Glycerolipid metabolism; triacylglycerol biosynthesis.</text>
</comment>
<comment type="subcellular location">
    <subcellularLocation>
        <location evidence="1 17">Endoplasmic reticulum membrane</location>
        <topology evidence="1 17">Multi-pass membrane protein</topology>
    </subcellularLocation>
</comment>
<dbReference type="PANTHER" id="PTHR12317:SF0">
    <property type="entry name" value="ACYLTRANSFERASE"/>
    <property type="match status" value="1"/>
</dbReference>
<reference evidence="20" key="1">
    <citation type="submission" date="2023-06" db="EMBL/GenBank/DDBJ databases">
        <title>Genomic analysis of the entomopathogenic nematode Steinernema hermaphroditum.</title>
        <authorList>
            <person name="Schwarz E.M."/>
            <person name="Heppert J.K."/>
            <person name="Baniya A."/>
            <person name="Schwartz H.T."/>
            <person name="Tan C.-H."/>
            <person name="Antoshechkin I."/>
            <person name="Sternberg P.W."/>
            <person name="Goodrich-Blair H."/>
            <person name="Dillman A.R."/>
        </authorList>
    </citation>
    <scope>NUCLEOTIDE SEQUENCE</scope>
    <source>
        <strain evidence="20">PS9179</strain>
        <tissue evidence="20">Whole animal</tissue>
    </source>
</reference>
<evidence type="ECO:0000256" key="11">
    <source>
        <dbReference type="ARBA" id="ARBA00022824"/>
    </source>
</evidence>
<evidence type="ECO:0000256" key="13">
    <source>
        <dbReference type="ARBA" id="ARBA00022989"/>
    </source>
</evidence>
<keyword evidence="6 17" id="KW-0808">Transferase</keyword>
<evidence type="ECO:0000256" key="15">
    <source>
        <dbReference type="ARBA" id="ARBA00023136"/>
    </source>
</evidence>
<dbReference type="EMBL" id="JAUCMV010000004">
    <property type="protein sequence ID" value="KAK0400900.1"/>
    <property type="molecule type" value="Genomic_DNA"/>
</dbReference>
<protein>
    <recommendedName>
        <fullName evidence="17">Acyltransferase</fullName>
        <ecNumber evidence="17">2.3.1.-</ecNumber>
    </recommendedName>
</protein>
<evidence type="ECO:0000256" key="14">
    <source>
        <dbReference type="ARBA" id="ARBA00023098"/>
    </source>
</evidence>
<keyword evidence="11 17" id="KW-0256">Endoplasmic reticulum</keyword>
<proteinExistence type="inferred from homology"/>
<feature type="domain" description="FLYWCH-type" evidence="19">
    <location>
        <begin position="400"/>
        <end position="436"/>
    </location>
</feature>
<sequence>MRSVRLYTVMVLASVGAFIDRRIETFCVLYFWFLFFGTLFVALIIPVYLLFFTSYWWLLGLYAVWYYYDIETPYKGGRPWTWLQNLPLMQKGARYFPAKLVKTAELSPKNNYIIGSHPHGIMSIGIYLSLSTGANGFTKIFPGITTRLSILDFNLKMPFRREVCLALGMIPAAKKAITHFLKGEKKGYAIGLVIGGAEEALDANHDNFDLTLKNRKGFIKIALTTGAHLVPVYNFGENSLFTQVKSERGTFLRMFQTTVKKLFGFSPPIYHGSGVFNNYFGFLPYRVPLVTVVGAPIAVQKVTNPTTEQIDELHRKYCEALTKLFDEHKTKYDCFDMDKEMQRQERRKRREQEKVRLRNEERIADIIEAEADSTLSDSELAGGIATSAELPHIVGSTMHFANSQRNKRKLQFSGYAYTKHRTANDKIHWRCERHQKPSTATVTGLEVRPPFLPRKSSKKWDLTELK</sequence>
<keyword evidence="9" id="KW-0863">Zinc-finger</keyword>
<dbReference type="GO" id="GO:0006071">
    <property type="term" value="P:glycerol metabolic process"/>
    <property type="evidence" value="ECO:0007669"/>
    <property type="project" value="UniProtKB-KW"/>
</dbReference>
<evidence type="ECO:0000256" key="8">
    <source>
        <dbReference type="ARBA" id="ARBA00022723"/>
    </source>
</evidence>
<evidence type="ECO:0000256" key="3">
    <source>
        <dbReference type="ARBA" id="ARBA00005189"/>
    </source>
</evidence>